<gene>
    <name evidence="1" type="ORF">Q73A0000_05605</name>
</gene>
<name>A0A7M2Y879_9FLAO</name>
<keyword evidence="2" id="KW-1185">Reference proteome</keyword>
<protein>
    <submittedName>
        <fullName evidence="1">Uncharacterized protein</fullName>
    </submittedName>
</protein>
<sequence length="92" mass="11111">MNSRYFKKFWEETTGEELTDSWGDSTYFFETDKNLNVIKQIQLFRNGKILKYDEQYLEDEFGGLADQQLEIAEFIDNEITEVEFLEIWNKPH</sequence>
<dbReference type="RefSeq" id="WP_193813091.1">
    <property type="nucleotide sequence ID" value="NZ_CP040442.1"/>
</dbReference>
<dbReference type="AlphaFoldDB" id="A0A7M2Y879"/>
<dbReference type="EMBL" id="CP040442">
    <property type="protein sequence ID" value="QOW09874.1"/>
    <property type="molecule type" value="Genomic_DNA"/>
</dbReference>
<reference evidence="1 2" key="1">
    <citation type="submission" date="2019-05" db="EMBL/GenBank/DDBJ databases">
        <title>Chryseobacterium sp. isolated from King George Island, maritime Antarctica.</title>
        <authorList>
            <person name="Peng X."/>
        </authorList>
    </citation>
    <scope>NUCLEOTIDE SEQUENCE [LARGE SCALE GENOMIC DNA]</scope>
    <source>
        <strain evidence="1 2">7-3A</strain>
    </source>
</reference>
<evidence type="ECO:0000313" key="2">
    <source>
        <dbReference type="Proteomes" id="UP000594195"/>
    </source>
</evidence>
<evidence type="ECO:0000313" key="1">
    <source>
        <dbReference type="EMBL" id="QOW09874.1"/>
    </source>
</evidence>
<organism evidence="1 2">
    <name type="scientific">Kaistella flava</name>
    <name type="common">ex Peng et al. 2021</name>
    <dbReference type="NCBI Taxonomy" id="2038776"/>
    <lineage>
        <taxon>Bacteria</taxon>
        <taxon>Pseudomonadati</taxon>
        <taxon>Bacteroidota</taxon>
        <taxon>Flavobacteriia</taxon>
        <taxon>Flavobacteriales</taxon>
        <taxon>Weeksellaceae</taxon>
        <taxon>Chryseobacterium group</taxon>
        <taxon>Kaistella</taxon>
    </lineage>
</organism>
<dbReference type="Proteomes" id="UP000594195">
    <property type="component" value="Chromosome"/>
</dbReference>
<proteinExistence type="predicted"/>
<accession>A0A7M2Y879</accession>
<dbReference type="KEGG" id="kfa:Q73A0000_05605"/>